<feature type="transmembrane region" description="Helical" evidence="15">
    <location>
        <begin position="110"/>
        <end position="132"/>
    </location>
</feature>
<sequence>MKDQDMPQGGGGAHRPGTRRPGAHRPGTRRRFLAACGAAGGLAALTAALVLSGVGLSLAGIVLIYLTAVVLVAATCGVRLALASAVASDVLVNYYFVRPFHTLSVDSQDSFITLAVYVVVAATVSVAVDLAARQRAAAARSGLEAALLARITQTPLEERSLSAVLEHVRDTFGMTGAALLESSEDGEQPVAVVGHAPSAQPVLSVSAGERLRLVADGPPVIAADQRFLTLLATAAARALQAERLAAEAAQARELAEIDKLRAGLLAAVGHDLRTPLAGIKACISSLCEPELSLTEAQQAELLATVNASADKMNALVENLLALSRLQVGALSVHPRPTTLDEVVAAALLHTSVPEEHHLDVHVPDDLPAVWADPGLLERVVANLVDNALHASPDGRPVHLHACQEQDGLRLRIIDHGPGIPAADRERVFAPFQRLHDRTTDHGLGLGLAIARGFTEAMGGSLAPTETPGGGLTMTLTLPAAP</sequence>
<dbReference type="Pfam" id="PF02518">
    <property type="entry name" value="HATPase_c"/>
    <property type="match status" value="1"/>
</dbReference>
<feature type="domain" description="Histidine kinase" evidence="16">
    <location>
        <begin position="267"/>
        <end position="481"/>
    </location>
</feature>
<dbReference type="PANTHER" id="PTHR45569:SF1">
    <property type="entry name" value="SENSOR PROTEIN KDPD"/>
    <property type="match status" value="1"/>
</dbReference>
<comment type="catalytic activity">
    <reaction evidence="1">
        <text>ATP + protein L-histidine = ADP + protein N-phospho-L-histidine.</text>
        <dbReference type="EC" id="2.7.13.3"/>
    </reaction>
</comment>
<evidence type="ECO:0000256" key="7">
    <source>
        <dbReference type="ARBA" id="ARBA00022692"/>
    </source>
</evidence>
<evidence type="ECO:0000256" key="6">
    <source>
        <dbReference type="ARBA" id="ARBA00022679"/>
    </source>
</evidence>
<keyword evidence="6" id="KW-0808">Transferase</keyword>
<feature type="region of interest" description="Disordered" evidence="14">
    <location>
        <begin position="1"/>
        <end position="25"/>
    </location>
</feature>
<dbReference type="SMART" id="SM00388">
    <property type="entry name" value="HisKA"/>
    <property type="match status" value="1"/>
</dbReference>
<accession>A0ABT1PU70</accession>
<evidence type="ECO:0000256" key="10">
    <source>
        <dbReference type="ARBA" id="ARBA00022840"/>
    </source>
</evidence>
<evidence type="ECO:0000256" key="5">
    <source>
        <dbReference type="ARBA" id="ARBA00022553"/>
    </source>
</evidence>
<name>A0ABT1PU70_9ACTN</name>
<dbReference type="InterPro" id="IPR025201">
    <property type="entry name" value="KdpD_TM"/>
</dbReference>
<dbReference type="CDD" id="cd00082">
    <property type="entry name" value="HisKA"/>
    <property type="match status" value="1"/>
</dbReference>
<protein>
    <recommendedName>
        <fullName evidence="4">histidine kinase</fullName>
        <ecNumber evidence="4">2.7.13.3</ecNumber>
    </recommendedName>
</protein>
<dbReference type="EC" id="2.7.13.3" evidence="4"/>
<dbReference type="InterPro" id="IPR004358">
    <property type="entry name" value="Sig_transdc_His_kin-like_C"/>
</dbReference>
<evidence type="ECO:0000256" key="15">
    <source>
        <dbReference type="SAM" id="Phobius"/>
    </source>
</evidence>
<evidence type="ECO:0000256" key="13">
    <source>
        <dbReference type="ARBA" id="ARBA00023136"/>
    </source>
</evidence>
<evidence type="ECO:0000256" key="14">
    <source>
        <dbReference type="SAM" id="MobiDB-lite"/>
    </source>
</evidence>
<dbReference type="SUPFAM" id="SSF55874">
    <property type="entry name" value="ATPase domain of HSP90 chaperone/DNA topoisomerase II/histidine kinase"/>
    <property type="match status" value="1"/>
</dbReference>
<keyword evidence="12" id="KW-0902">Two-component regulatory system</keyword>
<evidence type="ECO:0000313" key="18">
    <source>
        <dbReference type="Proteomes" id="UP001057702"/>
    </source>
</evidence>
<gene>
    <name evidence="17" type="ORF">NGB36_11595</name>
</gene>
<keyword evidence="7 15" id="KW-0812">Transmembrane</keyword>
<dbReference type="PROSITE" id="PS50109">
    <property type="entry name" value="HIS_KIN"/>
    <property type="match status" value="1"/>
</dbReference>
<dbReference type="RefSeq" id="WP_255920142.1">
    <property type="nucleotide sequence ID" value="NZ_JANFNG010000007.1"/>
</dbReference>
<keyword evidence="11 15" id="KW-1133">Transmembrane helix</keyword>
<evidence type="ECO:0000256" key="9">
    <source>
        <dbReference type="ARBA" id="ARBA00022777"/>
    </source>
</evidence>
<keyword evidence="10 17" id="KW-0067">ATP-binding</keyword>
<dbReference type="InterPro" id="IPR003594">
    <property type="entry name" value="HATPase_dom"/>
</dbReference>
<feature type="compositionally biased region" description="Low complexity" evidence="14">
    <location>
        <begin position="472"/>
        <end position="481"/>
    </location>
</feature>
<dbReference type="EMBL" id="JANFNG010000007">
    <property type="protein sequence ID" value="MCQ4081226.1"/>
    <property type="molecule type" value="Genomic_DNA"/>
</dbReference>
<dbReference type="GO" id="GO:0005524">
    <property type="term" value="F:ATP binding"/>
    <property type="evidence" value="ECO:0007669"/>
    <property type="project" value="UniProtKB-KW"/>
</dbReference>
<feature type="region of interest" description="Disordered" evidence="14">
    <location>
        <begin position="460"/>
        <end position="481"/>
    </location>
</feature>
<keyword evidence="5" id="KW-0597">Phosphoprotein</keyword>
<dbReference type="InterPro" id="IPR038318">
    <property type="entry name" value="KdpD_sf"/>
</dbReference>
<dbReference type="SUPFAM" id="SSF47384">
    <property type="entry name" value="Homodimeric domain of signal transducing histidine kinase"/>
    <property type="match status" value="1"/>
</dbReference>
<dbReference type="InterPro" id="IPR003661">
    <property type="entry name" value="HisK_dim/P_dom"/>
</dbReference>
<dbReference type="CDD" id="cd00075">
    <property type="entry name" value="HATPase"/>
    <property type="match status" value="1"/>
</dbReference>
<dbReference type="InterPro" id="IPR036097">
    <property type="entry name" value="HisK_dim/P_sf"/>
</dbReference>
<organism evidence="17 18">
    <name type="scientific">Streptomyces humicola</name>
    <dbReference type="NCBI Taxonomy" id="2953240"/>
    <lineage>
        <taxon>Bacteria</taxon>
        <taxon>Bacillati</taxon>
        <taxon>Actinomycetota</taxon>
        <taxon>Actinomycetes</taxon>
        <taxon>Kitasatosporales</taxon>
        <taxon>Streptomycetaceae</taxon>
        <taxon>Streptomyces</taxon>
    </lineage>
</organism>
<evidence type="ECO:0000256" key="4">
    <source>
        <dbReference type="ARBA" id="ARBA00012438"/>
    </source>
</evidence>
<dbReference type="InterPro" id="IPR052023">
    <property type="entry name" value="Histidine_kinase_KdpD"/>
</dbReference>
<feature type="transmembrane region" description="Helical" evidence="15">
    <location>
        <begin position="56"/>
        <end position="73"/>
    </location>
</feature>
<reference evidence="17" key="1">
    <citation type="submission" date="2022-06" db="EMBL/GenBank/DDBJ databases">
        <title>Draft genome sequence of Streptomyces sp. RB6PN25 isolated from peat swamp forest in Thailand.</title>
        <authorList>
            <person name="Duangmal K."/>
            <person name="Klaysubun C."/>
        </authorList>
    </citation>
    <scope>NUCLEOTIDE SEQUENCE</scope>
    <source>
        <strain evidence="17">RB6PN25</strain>
    </source>
</reference>
<dbReference type="Gene3D" id="1.10.287.130">
    <property type="match status" value="1"/>
</dbReference>
<dbReference type="InterPro" id="IPR006311">
    <property type="entry name" value="TAT_signal"/>
</dbReference>
<evidence type="ECO:0000313" key="17">
    <source>
        <dbReference type="EMBL" id="MCQ4081226.1"/>
    </source>
</evidence>
<comment type="subcellular location">
    <subcellularLocation>
        <location evidence="3">Cell membrane</location>
    </subcellularLocation>
    <subcellularLocation>
        <location evidence="2">Membrane</location>
        <topology evidence="2">Multi-pass membrane protein</topology>
    </subcellularLocation>
</comment>
<dbReference type="PRINTS" id="PR00344">
    <property type="entry name" value="BCTRLSENSOR"/>
</dbReference>
<keyword evidence="13 15" id="KW-0472">Membrane</keyword>
<dbReference type="PANTHER" id="PTHR45569">
    <property type="entry name" value="SENSOR PROTEIN KDPD"/>
    <property type="match status" value="1"/>
</dbReference>
<keyword evidence="18" id="KW-1185">Reference proteome</keyword>
<dbReference type="InterPro" id="IPR036890">
    <property type="entry name" value="HATPase_C_sf"/>
</dbReference>
<feature type="transmembrane region" description="Helical" evidence="15">
    <location>
        <begin position="32"/>
        <end position="50"/>
    </location>
</feature>
<dbReference type="InterPro" id="IPR005467">
    <property type="entry name" value="His_kinase_dom"/>
</dbReference>
<dbReference type="SMART" id="SM00387">
    <property type="entry name" value="HATPase_c"/>
    <property type="match status" value="1"/>
</dbReference>
<keyword evidence="9" id="KW-0418">Kinase</keyword>
<evidence type="ECO:0000259" key="16">
    <source>
        <dbReference type="PROSITE" id="PS50109"/>
    </source>
</evidence>
<evidence type="ECO:0000256" key="8">
    <source>
        <dbReference type="ARBA" id="ARBA00022741"/>
    </source>
</evidence>
<evidence type="ECO:0000256" key="2">
    <source>
        <dbReference type="ARBA" id="ARBA00004141"/>
    </source>
</evidence>
<evidence type="ECO:0000256" key="3">
    <source>
        <dbReference type="ARBA" id="ARBA00004236"/>
    </source>
</evidence>
<feature type="compositionally biased region" description="Basic residues" evidence="14">
    <location>
        <begin position="16"/>
        <end position="25"/>
    </location>
</feature>
<dbReference type="Pfam" id="PF00512">
    <property type="entry name" value="HisKA"/>
    <property type="match status" value="1"/>
</dbReference>
<dbReference type="Gene3D" id="3.30.565.10">
    <property type="entry name" value="Histidine kinase-like ATPase, C-terminal domain"/>
    <property type="match status" value="1"/>
</dbReference>
<evidence type="ECO:0000256" key="1">
    <source>
        <dbReference type="ARBA" id="ARBA00000085"/>
    </source>
</evidence>
<evidence type="ECO:0000256" key="11">
    <source>
        <dbReference type="ARBA" id="ARBA00022989"/>
    </source>
</evidence>
<dbReference type="Pfam" id="PF13493">
    <property type="entry name" value="DUF4118"/>
    <property type="match status" value="1"/>
</dbReference>
<keyword evidence="8" id="KW-0547">Nucleotide-binding</keyword>
<comment type="caution">
    <text evidence="17">The sequence shown here is derived from an EMBL/GenBank/DDBJ whole genome shotgun (WGS) entry which is preliminary data.</text>
</comment>
<evidence type="ECO:0000256" key="12">
    <source>
        <dbReference type="ARBA" id="ARBA00023012"/>
    </source>
</evidence>
<proteinExistence type="predicted"/>
<dbReference type="Proteomes" id="UP001057702">
    <property type="component" value="Unassembled WGS sequence"/>
</dbReference>
<dbReference type="PROSITE" id="PS51318">
    <property type="entry name" value="TAT"/>
    <property type="match status" value="1"/>
</dbReference>
<dbReference type="Gene3D" id="1.20.120.620">
    <property type="entry name" value="Backbone structure of the membrane domain of e. Coli histidine kinase receptor kdpd"/>
    <property type="match status" value="1"/>
</dbReference>